<evidence type="ECO:0000256" key="1">
    <source>
        <dbReference type="SAM" id="MobiDB-lite"/>
    </source>
</evidence>
<name>A0AAD4MFQ0_9BILA</name>
<dbReference type="EMBL" id="JAKKPZ010000701">
    <property type="protein sequence ID" value="KAI1692901.1"/>
    <property type="molecule type" value="Genomic_DNA"/>
</dbReference>
<keyword evidence="3" id="KW-1185">Reference proteome</keyword>
<accession>A0AAD4MFQ0</accession>
<proteinExistence type="predicted"/>
<evidence type="ECO:0000313" key="3">
    <source>
        <dbReference type="Proteomes" id="UP001201812"/>
    </source>
</evidence>
<feature type="region of interest" description="Disordered" evidence="1">
    <location>
        <begin position="144"/>
        <end position="187"/>
    </location>
</feature>
<protein>
    <submittedName>
        <fullName evidence="2">Uncharacterized protein</fullName>
    </submittedName>
</protein>
<feature type="region of interest" description="Disordered" evidence="1">
    <location>
        <begin position="44"/>
        <end position="79"/>
    </location>
</feature>
<dbReference type="Proteomes" id="UP001201812">
    <property type="component" value="Unassembled WGS sequence"/>
</dbReference>
<organism evidence="2 3">
    <name type="scientific">Ditylenchus destructor</name>
    <dbReference type="NCBI Taxonomy" id="166010"/>
    <lineage>
        <taxon>Eukaryota</taxon>
        <taxon>Metazoa</taxon>
        <taxon>Ecdysozoa</taxon>
        <taxon>Nematoda</taxon>
        <taxon>Chromadorea</taxon>
        <taxon>Rhabditida</taxon>
        <taxon>Tylenchina</taxon>
        <taxon>Tylenchomorpha</taxon>
        <taxon>Sphaerularioidea</taxon>
        <taxon>Anguinidae</taxon>
        <taxon>Anguininae</taxon>
        <taxon>Ditylenchus</taxon>
    </lineage>
</organism>
<dbReference type="AlphaFoldDB" id="A0AAD4MFQ0"/>
<evidence type="ECO:0000313" key="2">
    <source>
        <dbReference type="EMBL" id="KAI1692901.1"/>
    </source>
</evidence>
<comment type="caution">
    <text evidence="2">The sequence shown here is derived from an EMBL/GenBank/DDBJ whole genome shotgun (WGS) entry which is preliminary data.</text>
</comment>
<gene>
    <name evidence="2" type="ORF">DdX_20974</name>
</gene>
<feature type="compositionally biased region" description="Polar residues" evidence="1">
    <location>
        <begin position="63"/>
        <end position="77"/>
    </location>
</feature>
<feature type="compositionally biased region" description="Basic residues" evidence="1">
    <location>
        <begin position="9"/>
        <end position="21"/>
    </location>
</feature>
<feature type="region of interest" description="Disordered" evidence="1">
    <location>
        <begin position="1"/>
        <end position="25"/>
    </location>
</feature>
<sequence length="187" mass="20993">MLQRLGIGRGRKQCRKRRRARHPGEVAPRHLAEGAFIVGVGGVRRGTNPVRRTSRGQGARYHQTPSRSSRIARPSTSSRRRCASVSPVARPIMLPSIFRRNIRPKTIDRAARLGQVRFKDIEPLQMLVAQCRQPRVQPRERLAMRGQHQQVAGQFHQPVDRGEPFASGSPSGSVRPSETFELIRGST</sequence>
<reference evidence="2" key="1">
    <citation type="submission" date="2022-01" db="EMBL/GenBank/DDBJ databases">
        <title>Genome Sequence Resource for Two Populations of Ditylenchus destructor, the Migratory Endoparasitic Phytonematode.</title>
        <authorList>
            <person name="Zhang H."/>
            <person name="Lin R."/>
            <person name="Xie B."/>
        </authorList>
    </citation>
    <scope>NUCLEOTIDE SEQUENCE</scope>
    <source>
        <strain evidence="2">BazhouSP</strain>
    </source>
</reference>